<keyword evidence="3" id="KW-1185">Reference proteome</keyword>
<comment type="caution">
    <text evidence="2">The sequence shown here is derived from an EMBL/GenBank/DDBJ whole genome shotgun (WGS) entry which is preliminary data.</text>
</comment>
<feature type="signal peptide" evidence="1">
    <location>
        <begin position="1"/>
        <end position="19"/>
    </location>
</feature>
<sequence length="126" mass="13674">MKAPTLLVILLGSSIHPYAAPLQGDDGSVAALGPQDDGSIALNSVISKDQIEHELVNCSEFSNNKERGVMTPIECMEKRQPNKSLNGREDLEQAEESLRCFMSKGEVVTFDQALPPRVAPIDCFSS</sequence>
<dbReference type="Proteomes" id="UP001213000">
    <property type="component" value="Unassembled WGS sequence"/>
</dbReference>
<proteinExistence type="predicted"/>
<gene>
    <name evidence="2" type="ORF">NP233_g8157</name>
</gene>
<feature type="chain" id="PRO_5042092085" evidence="1">
    <location>
        <begin position="20"/>
        <end position="126"/>
    </location>
</feature>
<name>A0AAD5YPB4_9AGAR</name>
<accession>A0AAD5YPB4</accession>
<evidence type="ECO:0000313" key="3">
    <source>
        <dbReference type="Proteomes" id="UP001213000"/>
    </source>
</evidence>
<evidence type="ECO:0000256" key="1">
    <source>
        <dbReference type="SAM" id="SignalP"/>
    </source>
</evidence>
<reference evidence="2" key="1">
    <citation type="submission" date="2022-07" db="EMBL/GenBank/DDBJ databases">
        <title>Genome Sequence of Leucocoprinus birnbaumii.</title>
        <authorList>
            <person name="Buettner E."/>
        </authorList>
    </citation>
    <scope>NUCLEOTIDE SEQUENCE</scope>
    <source>
        <strain evidence="2">VT141</strain>
    </source>
</reference>
<evidence type="ECO:0000313" key="2">
    <source>
        <dbReference type="EMBL" id="KAJ3564654.1"/>
    </source>
</evidence>
<organism evidence="2 3">
    <name type="scientific">Leucocoprinus birnbaumii</name>
    <dbReference type="NCBI Taxonomy" id="56174"/>
    <lineage>
        <taxon>Eukaryota</taxon>
        <taxon>Fungi</taxon>
        <taxon>Dikarya</taxon>
        <taxon>Basidiomycota</taxon>
        <taxon>Agaricomycotina</taxon>
        <taxon>Agaricomycetes</taxon>
        <taxon>Agaricomycetidae</taxon>
        <taxon>Agaricales</taxon>
        <taxon>Agaricineae</taxon>
        <taxon>Agaricaceae</taxon>
        <taxon>Leucocoprinus</taxon>
    </lineage>
</organism>
<keyword evidence="1" id="KW-0732">Signal</keyword>
<protein>
    <submittedName>
        <fullName evidence="2">Uncharacterized protein</fullName>
    </submittedName>
</protein>
<dbReference type="AlphaFoldDB" id="A0AAD5YPB4"/>
<dbReference type="EMBL" id="JANIEX010000642">
    <property type="protein sequence ID" value="KAJ3564654.1"/>
    <property type="molecule type" value="Genomic_DNA"/>
</dbReference>